<evidence type="ECO:0000256" key="3">
    <source>
        <dbReference type="ARBA" id="ARBA00022771"/>
    </source>
</evidence>
<dbReference type="GO" id="GO:0005634">
    <property type="term" value="C:nucleus"/>
    <property type="evidence" value="ECO:0007669"/>
    <property type="project" value="UniProtKB-SubCell"/>
</dbReference>
<protein>
    <submittedName>
        <fullName evidence="11">Chromatin/chromatin-binding, or -regulatory protein</fullName>
    </submittedName>
</protein>
<keyword evidence="5" id="KW-0805">Transcription regulation</keyword>
<evidence type="ECO:0000256" key="6">
    <source>
        <dbReference type="ARBA" id="ARBA00023125"/>
    </source>
</evidence>
<dbReference type="Pfam" id="PF07496">
    <property type="entry name" value="zf-CW"/>
    <property type="match status" value="1"/>
</dbReference>
<sequence length="173" mass="20084">MAPQIVKAQSTPFKRQLGNVNSINKWAVQCRRCFKWRSIENQKQFEVIRCKFVEDPFYCEKKNGVSCDDPADLIYNASRTWVIDKPNLPRTPANFKRDLVLRRDHSKMDVYYVTPTGKRLRSITEAAQFLQENKDFSHLTLADFSFTSPKVMQDTVPDYVKRKGSSVNGRVLS</sequence>
<keyword evidence="6" id="KW-0238">DNA-binding</keyword>
<dbReference type="AlphaFoldDB" id="A0AAV3RRE5"/>
<evidence type="ECO:0000256" key="5">
    <source>
        <dbReference type="ARBA" id="ARBA00023015"/>
    </source>
</evidence>
<dbReference type="PANTHER" id="PTHR12396">
    <property type="entry name" value="METHYL-CPG BINDING PROTEIN, MBD"/>
    <property type="match status" value="1"/>
</dbReference>
<dbReference type="InterPro" id="IPR001739">
    <property type="entry name" value="Methyl_CpG_DNA-bd"/>
</dbReference>
<dbReference type="Pfam" id="PF01429">
    <property type="entry name" value="MBD"/>
    <property type="match status" value="1"/>
</dbReference>
<evidence type="ECO:0000256" key="8">
    <source>
        <dbReference type="ARBA" id="ARBA00023242"/>
    </source>
</evidence>
<evidence type="ECO:0000256" key="1">
    <source>
        <dbReference type="ARBA" id="ARBA00004123"/>
    </source>
</evidence>
<feature type="domain" description="MBD" evidence="9">
    <location>
        <begin position="81"/>
        <end position="151"/>
    </location>
</feature>
<evidence type="ECO:0000256" key="4">
    <source>
        <dbReference type="ARBA" id="ARBA00022833"/>
    </source>
</evidence>
<dbReference type="GO" id="GO:0008270">
    <property type="term" value="F:zinc ion binding"/>
    <property type="evidence" value="ECO:0007669"/>
    <property type="project" value="UniProtKB-KW"/>
</dbReference>
<evidence type="ECO:0000256" key="7">
    <source>
        <dbReference type="ARBA" id="ARBA00023163"/>
    </source>
</evidence>
<gene>
    <name evidence="11" type="ORF">LIER_30370</name>
</gene>
<keyword evidence="3" id="KW-0863">Zinc-finger</keyword>
<feature type="domain" description="CW-type" evidence="10">
    <location>
        <begin position="20"/>
        <end position="75"/>
    </location>
</feature>
<dbReference type="GO" id="GO:0003677">
    <property type="term" value="F:DNA binding"/>
    <property type="evidence" value="ECO:0007669"/>
    <property type="project" value="UniProtKB-KW"/>
</dbReference>
<accession>A0AAV3RRE5</accession>
<organism evidence="11 12">
    <name type="scientific">Lithospermum erythrorhizon</name>
    <name type="common">Purple gromwell</name>
    <name type="synonym">Lithospermum officinale var. erythrorhizon</name>
    <dbReference type="NCBI Taxonomy" id="34254"/>
    <lineage>
        <taxon>Eukaryota</taxon>
        <taxon>Viridiplantae</taxon>
        <taxon>Streptophyta</taxon>
        <taxon>Embryophyta</taxon>
        <taxon>Tracheophyta</taxon>
        <taxon>Spermatophyta</taxon>
        <taxon>Magnoliopsida</taxon>
        <taxon>eudicotyledons</taxon>
        <taxon>Gunneridae</taxon>
        <taxon>Pentapetalae</taxon>
        <taxon>asterids</taxon>
        <taxon>lamiids</taxon>
        <taxon>Boraginales</taxon>
        <taxon>Boraginaceae</taxon>
        <taxon>Boraginoideae</taxon>
        <taxon>Lithospermeae</taxon>
        <taxon>Lithospermum</taxon>
    </lineage>
</organism>
<keyword evidence="2" id="KW-0479">Metal-binding</keyword>
<evidence type="ECO:0000259" key="9">
    <source>
        <dbReference type="PROSITE" id="PS50982"/>
    </source>
</evidence>
<comment type="caution">
    <text evidence="11">The sequence shown here is derived from an EMBL/GenBank/DDBJ whole genome shotgun (WGS) entry which is preliminary data.</text>
</comment>
<dbReference type="EMBL" id="BAABME010010838">
    <property type="protein sequence ID" value="GAA0182421.1"/>
    <property type="molecule type" value="Genomic_DNA"/>
</dbReference>
<proteinExistence type="predicted"/>
<dbReference type="PROSITE" id="PS51050">
    <property type="entry name" value="ZF_CW"/>
    <property type="match status" value="1"/>
</dbReference>
<dbReference type="Gene3D" id="3.30.890.10">
    <property type="entry name" value="Methyl-cpg-binding Protein 2, Chain A"/>
    <property type="match status" value="1"/>
</dbReference>
<keyword evidence="4" id="KW-0862">Zinc</keyword>
<comment type="subcellular location">
    <subcellularLocation>
        <location evidence="1">Nucleus</location>
    </subcellularLocation>
</comment>
<dbReference type="PROSITE" id="PS50982">
    <property type="entry name" value="MBD"/>
    <property type="match status" value="1"/>
</dbReference>
<dbReference type="InterPro" id="IPR016177">
    <property type="entry name" value="DNA-bd_dom_sf"/>
</dbReference>
<dbReference type="SMART" id="SM00391">
    <property type="entry name" value="MBD"/>
    <property type="match status" value="1"/>
</dbReference>
<reference evidence="11 12" key="1">
    <citation type="submission" date="2024-01" db="EMBL/GenBank/DDBJ databases">
        <title>The complete chloroplast genome sequence of Lithospermum erythrorhizon: insights into the phylogenetic relationship among Boraginaceae species and the maternal lineages of purple gromwells.</title>
        <authorList>
            <person name="Okada T."/>
            <person name="Watanabe K."/>
        </authorList>
    </citation>
    <scope>NUCLEOTIDE SEQUENCE [LARGE SCALE GENOMIC DNA]</scope>
</reference>
<evidence type="ECO:0000256" key="2">
    <source>
        <dbReference type="ARBA" id="ARBA00022723"/>
    </source>
</evidence>
<dbReference type="InterPro" id="IPR011124">
    <property type="entry name" value="Znf_CW"/>
</dbReference>
<dbReference type="PANTHER" id="PTHR12396:SF10">
    <property type="entry name" value="METHYL-CPG-BINDING DOMAIN-CONTAINING PROTEIN 1-RELATED"/>
    <property type="match status" value="1"/>
</dbReference>
<keyword evidence="12" id="KW-1185">Reference proteome</keyword>
<evidence type="ECO:0000313" key="11">
    <source>
        <dbReference type="EMBL" id="GAA0182421.1"/>
    </source>
</evidence>
<dbReference type="SUPFAM" id="SSF54171">
    <property type="entry name" value="DNA-binding domain"/>
    <property type="match status" value="1"/>
</dbReference>
<evidence type="ECO:0000259" key="10">
    <source>
        <dbReference type="PROSITE" id="PS51050"/>
    </source>
</evidence>
<keyword evidence="7" id="KW-0804">Transcription</keyword>
<dbReference type="Proteomes" id="UP001454036">
    <property type="component" value="Unassembled WGS sequence"/>
</dbReference>
<evidence type="ECO:0000313" key="12">
    <source>
        <dbReference type="Proteomes" id="UP001454036"/>
    </source>
</evidence>
<keyword evidence="8" id="KW-0539">Nucleus</keyword>
<name>A0AAV3RRE5_LITER</name>
<dbReference type="CDD" id="cd01396">
    <property type="entry name" value="MeCP2_MBD"/>
    <property type="match status" value="1"/>
</dbReference>